<evidence type="ECO:0000313" key="2">
    <source>
        <dbReference type="EMBL" id="KAL3279858.1"/>
    </source>
</evidence>
<feature type="compositionally biased region" description="Basic and acidic residues" evidence="1">
    <location>
        <begin position="1"/>
        <end position="11"/>
    </location>
</feature>
<reference evidence="2 3" key="1">
    <citation type="journal article" date="2021" name="BMC Biol.">
        <title>Horizontally acquired antibacterial genes associated with adaptive radiation of ladybird beetles.</title>
        <authorList>
            <person name="Li H.S."/>
            <person name="Tang X.F."/>
            <person name="Huang Y.H."/>
            <person name="Xu Z.Y."/>
            <person name="Chen M.L."/>
            <person name="Du X.Y."/>
            <person name="Qiu B.Y."/>
            <person name="Chen P.T."/>
            <person name="Zhang W."/>
            <person name="Slipinski A."/>
            <person name="Escalona H.E."/>
            <person name="Waterhouse R.M."/>
            <person name="Zwick A."/>
            <person name="Pang H."/>
        </authorList>
    </citation>
    <scope>NUCLEOTIDE SEQUENCE [LARGE SCALE GENOMIC DNA]</scope>
    <source>
        <strain evidence="2">SYSU2018</strain>
    </source>
</reference>
<sequence>RCKRIEAERSPNIHKVPNPGVRKRIPHKPLFDAAEEDRNGARVMSDRKTNQNMVSKQADEAQEGDSGDQRIKRTRKTSASTESGGGGCRSAGRSKLVDDVDVDGRAAQPNQLR</sequence>
<feature type="compositionally biased region" description="Basic and acidic residues" evidence="1">
    <location>
        <begin position="36"/>
        <end position="49"/>
    </location>
</feature>
<dbReference type="Proteomes" id="UP001516400">
    <property type="component" value="Unassembled WGS sequence"/>
</dbReference>
<proteinExistence type="predicted"/>
<feature type="non-terminal residue" evidence="2">
    <location>
        <position position="1"/>
    </location>
</feature>
<organism evidence="2 3">
    <name type="scientific">Cryptolaemus montrouzieri</name>
    <dbReference type="NCBI Taxonomy" id="559131"/>
    <lineage>
        <taxon>Eukaryota</taxon>
        <taxon>Metazoa</taxon>
        <taxon>Ecdysozoa</taxon>
        <taxon>Arthropoda</taxon>
        <taxon>Hexapoda</taxon>
        <taxon>Insecta</taxon>
        <taxon>Pterygota</taxon>
        <taxon>Neoptera</taxon>
        <taxon>Endopterygota</taxon>
        <taxon>Coleoptera</taxon>
        <taxon>Polyphaga</taxon>
        <taxon>Cucujiformia</taxon>
        <taxon>Coccinelloidea</taxon>
        <taxon>Coccinellidae</taxon>
        <taxon>Scymninae</taxon>
        <taxon>Scymnini</taxon>
        <taxon>Cryptolaemus</taxon>
    </lineage>
</organism>
<gene>
    <name evidence="2" type="ORF">HHI36_017364</name>
</gene>
<evidence type="ECO:0000313" key="3">
    <source>
        <dbReference type="Proteomes" id="UP001516400"/>
    </source>
</evidence>
<accession>A0ABD2NM98</accession>
<evidence type="ECO:0000256" key="1">
    <source>
        <dbReference type="SAM" id="MobiDB-lite"/>
    </source>
</evidence>
<feature type="compositionally biased region" description="Basic and acidic residues" evidence="1">
    <location>
        <begin position="95"/>
        <end position="104"/>
    </location>
</feature>
<comment type="caution">
    <text evidence="2">The sequence shown here is derived from an EMBL/GenBank/DDBJ whole genome shotgun (WGS) entry which is preliminary data.</text>
</comment>
<dbReference type="AlphaFoldDB" id="A0ABD2NM98"/>
<name>A0ABD2NM98_9CUCU</name>
<keyword evidence="3" id="KW-1185">Reference proteome</keyword>
<protein>
    <submittedName>
        <fullName evidence="2">Uncharacterized protein</fullName>
    </submittedName>
</protein>
<feature type="region of interest" description="Disordered" evidence="1">
    <location>
        <begin position="1"/>
        <end position="113"/>
    </location>
</feature>
<dbReference type="EMBL" id="JABFTP020000124">
    <property type="protein sequence ID" value="KAL3279858.1"/>
    <property type="molecule type" value="Genomic_DNA"/>
</dbReference>